<keyword evidence="2 9" id="KW-0813">Transport</keyword>
<keyword evidence="8 9" id="KW-0407">Ion channel</keyword>
<dbReference type="Proteomes" id="UP000050795">
    <property type="component" value="Unassembled WGS sequence"/>
</dbReference>
<dbReference type="PANTHER" id="PTHR11893">
    <property type="entry name" value="INNEXIN"/>
    <property type="match status" value="1"/>
</dbReference>
<keyword evidence="7 9" id="KW-0472">Membrane</keyword>
<evidence type="ECO:0000256" key="10">
    <source>
        <dbReference type="SAM" id="MobiDB-lite"/>
    </source>
</evidence>
<feature type="region of interest" description="Disordered" evidence="10">
    <location>
        <begin position="348"/>
        <end position="373"/>
    </location>
</feature>
<feature type="compositionally biased region" description="Pro residues" evidence="10">
    <location>
        <begin position="223"/>
        <end position="232"/>
    </location>
</feature>
<keyword evidence="5 9" id="KW-1133">Transmembrane helix</keyword>
<evidence type="ECO:0000313" key="11">
    <source>
        <dbReference type="Proteomes" id="UP000050795"/>
    </source>
</evidence>
<feature type="transmembrane region" description="Helical" evidence="9">
    <location>
        <begin position="488"/>
        <end position="512"/>
    </location>
</feature>
<dbReference type="WBParaSite" id="TREG1_16140.2">
    <property type="protein sequence ID" value="TREG1_16140.2"/>
    <property type="gene ID" value="TREG1_16140"/>
</dbReference>
<evidence type="ECO:0000256" key="1">
    <source>
        <dbReference type="ARBA" id="ARBA00004651"/>
    </source>
</evidence>
<evidence type="ECO:0000256" key="4">
    <source>
        <dbReference type="ARBA" id="ARBA00022692"/>
    </source>
</evidence>
<proteinExistence type="inferred from homology"/>
<evidence type="ECO:0000256" key="3">
    <source>
        <dbReference type="ARBA" id="ARBA00022475"/>
    </source>
</evidence>
<dbReference type="PRINTS" id="PR01262">
    <property type="entry name" value="INNEXIN"/>
</dbReference>
<evidence type="ECO:0000256" key="2">
    <source>
        <dbReference type="ARBA" id="ARBA00022448"/>
    </source>
</evidence>
<comment type="function">
    <text evidence="9">Structural component of the gap junctions.</text>
</comment>
<sequence length="664" mass="76283">MDATFIWKLTKLGRIGSSRLRFDDDFADRLNYQYTGVLMFLFIGLIGIRQYVGKPIQCWIPQEFTRGWEEYAENYCWVSNTYFAPLQHSLPPAPDREMLLIGYYQWAPIVMAIQAMLFYLPCLIWRLFMAQSGFNVRRILQMACDSNVLLPEHTMKNVRFIARYMEGCIYRQRDYRKRKLSTVLGFSPTSYTGLGQSPHVHVHQHYSSAYSHQHPHSHHHHPPPPPPPPPPHSHAQSPPYMPTGHFHQLSTVNPRQSPIGGDENRHSNDHQMESTLITTQRRGSSASLLDKIRHSFSMDDNGKKNKKHLPSVTEEEVAAAAAALETMNSRGGGDFHPMLGRLKIDDSHGQQNMPTSATTGSFRSTTRSPAYKPQEKPLSLHKGHFRHCCSCCCGKRQGNFLIVLYFFTKFLYLTNIIGQLFMMEKFVGNEHTFYGFRVLYDLLKGREWFHSGNFPRVTFCDFEAKKLGKNHKYTLQCVLPLNMFLEKIYIFLWFWHCMVGVVTLGSFIIWFYRMGSSKCRIKFIRKYLKIMSVMRDTDKAATSKFVENYLRADGVFLIRLISINVGDLMAGDLTCELWHIYRHKRLHETMEDQKYLDAFSSAPGDYMINNNNNNGSSYIGDANDLIVGATAPVRYPNKNHSPSAPSAQNATINTPPTSVLPQQT</sequence>
<dbReference type="AlphaFoldDB" id="A0AA85JDV6"/>
<dbReference type="GO" id="GO:0034220">
    <property type="term" value="P:monoatomic ion transmembrane transport"/>
    <property type="evidence" value="ECO:0007669"/>
    <property type="project" value="UniProtKB-KW"/>
</dbReference>
<evidence type="ECO:0000256" key="6">
    <source>
        <dbReference type="ARBA" id="ARBA00023065"/>
    </source>
</evidence>
<dbReference type="Pfam" id="PF00876">
    <property type="entry name" value="Innexin"/>
    <property type="match status" value="2"/>
</dbReference>
<dbReference type="PANTHER" id="PTHR11893:SF36">
    <property type="entry name" value="INNEXIN-5"/>
    <property type="match status" value="1"/>
</dbReference>
<comment type="subcellular location">
    <subcellularLocation>
        <location evidence="1 9">Cell membrane</location>
        <topology evidence="1 9">Multi-pass membrane protein</topology>
    </subcellularLocation>
</comment>
<gene>
    <name evidence="9" type="primary">inx</name>
</gene>
<dbReference type="GO" id="GO:0005921">
    <property type="term" value="C:gap junction"/>
    <property type="evidence" value="ECO:0007669"/>
    <property type="project" value="UniProtKB-UniRule"/>
</dbReference>
<organism evidence="11 12">
    <name type="scientific">Trichobilharzia regenti</name>
    <name type="common">Nasal bird schistosome</name>
    <dbReference type="NCBI Taxonomy" id="157069"/>
    <lineage>
        <taxon>Eukaryota</taxon>
        <taxon>Metazoa</taxon>
        <taxon>Spiralia</taxon>
        <taxon>Lophotrochozoa</taxon>
        <taxon>Platyhelminthes</taxon>
        <taxon>Trematoda</taxon>
        <taxon>Digenea</taxon>
        <taxon>Strigeidida</taxon>
        <taxon>Schistosomatoidea</taxon>
        <taxon>Schistosomatidae</taxon>
        <taxon>Trichobilharzia</taxon>
    </lineage>
</organism>
<feature type="transmembrane region" description="Helical" evidence="9">
    <location>
        <begin position="400"/>
        <end position="422"/>
    </location>
</feature>
<evidence type="ECO:0000256" key="9">
    <source>
        <dbReference type="RuleBase" id="RU010713"/>
    </source>
</evidence>
<feature type="transmembrane region" description="Helical" evidence="9">
    <location>
        <begin position="31"/>
        <end position="52"/>
    </location>
</feature>
<feature type="compositionally biased region" description="Polar residues" evidence="10">
    <location>
        <begin position="638"/>
        <end position="664"/>
    </location>
</feature>
<evidence type="ECO:0000256" key="5">
    <source>
        <dbReference type="ARBA" id="ARBA00022989"/>
    </source>
</evidence>
<reference evidence="12" key="2">
    <citation type="submission" date="2023-11" db="UniProtKB">
        <authorList>
            <consortium name="WormBaseParasite"/>
        </authorList>
    </citation>
    <scope>IDENTIFICATION</scope>
</reference>
<evidence type="ECO:0000313" key="12">
    <source>
        <dbReference type="WBParaSite" id="TREG1_16140.2"/>
    </source>
</evidence>
<feature type="region of interest" description="Disordered" evidence="10">
    <location>
        <begin position="633"/>
        <end position="664"/>
    </location>
</feature>
<name>A0AA85JDV6_TRIRE</name>
<feature type="compositionally biased region" description="Polar residues" evidence="10">
    <location>
        <begin position="349"/>
        <end position="368"/>
    </location>
</feature>
<dbReference type="PROSITE" id="PS51013">
    <property type="entry name" value="PANNEXIN"/>
    <property type="match status" value="1"/>
</dbReference>
<dbReference type="InterPro" id="IPR000990">
    <property type="entry name" value="Innexin"/>
</dbReference>
<feature type="region of interest" description="Disordered" evidence="10">
    <location>
        <begin position="206"/>
        <end position="268"/>
    </location>
</feature>
<keyword evidence="11" id="KW-1185">Reference proteome</keyword>
<keyword evidence="6 9" id="KW-0406">Ion transport</keyword>
<accession>A0AA85JDV6</accession>
<dbReference type="GO" id="GO:0005886">
    <property type="term" value="C:plasma membrane"/>
    <property type="evidence" value="ECO:0007669"/>
    <property type="project" value="UniProtKB-SubCell"/>
</dbReference>
<keyword evidence="3" id="KW-1003">Cell membrane</keyword>
<evidence type="ECO:0000256" key="7">
    <source>
        <dbReference type="ARBA" id="ARBA00023136"/>
    </source>
</evidence>
<reference evidence="11" key="1">
    <citation type="submission" date="2022-06" db="EMBL/GenBank/DDBJ databases">
        <authorList>
            <person name="Berger JAMES D."/>
            <person name="Berger JAMES D."/>
        </authorList>
    </citation>
    <scope>NUCLEOTIDE SEQUENCE [LARGE SCALE GENOMIC DNA]</scope>
</reference>
<feature type="compositionally biased region" description="Basic residues" evidence="10">
    <location>
        <begin position="213"/>
        <end position="222"/>
    </location>
</feature>
<comment type="similarity">
    <text evidence="9">Belongs to the pannexin family.</text>
</comment>
<keyword evidence="4 9" id="KW-0812">Transmembrane</keyword>
<feature type="transmembrane region" description="Helical" evidence="9">
    <location>
        <begin position="106"/>
        <end position="128"/>
    </location>
</feature>
<evidence type="ECO:0000256" key="8">
    <source>
        <dbReference type="ARBA" id="ARBA00023303"/>
    </source>
</evidence>
<protein>
    <recommendedName>
        <fullName evidence="9">Innexin</fullName>
    </recommendedName>
</protein>